<dbReference type="AlphaFoldDB" id="A0AA38GUY9"/>
<organism evidence="1 2">
    <name type="scientific">Taxus chinensis</name>
    <name type="common">Chinese yew</name>
    <name type="synonym">Taxus wallichiana var. chinensis</name>
    <dbReference type="NCBI Taxonomy" id="29808"/>
    <lineage>
        <taxon>Eukaryota</taxon>
        <taxon>Viridiplantae</taxon>
        <taxon>Streptophyta</taxon>
        <taxon>Embryophyta</taxon>
        <taxon>Tracheophyta</taxon>
        <taxon>Spermatophyta</taxon>
        <taxon>Pinopsida</taxon>
        <taxon>Pinidae</taxon>
        <taxon>Conifers II</taxon>
        <taxon>Cupressales</taxon>
        <taxon>Taxaceae</taxon>
        <taxon>Taxus</taxon>
    </lineage>
</organism>
<proteinExistence type="predicted"/>
<gene>
    <name evidence="1" type="ORF">KI387_007103</name>
</gene>
<dbReference type="EMBL" id="JAHRHJ020000002">
    <property type="protein sequence ID" value="KAH9326925.1"/>
    <property type="molecule type" value="Genomic_DNA"/>
</dbReference>
<name>A0AA38GUY9_TAXCH</name>
<accession>A0AA38GUY9</accession>
<reference evidence="1 2" key="1">
    <citation type="journal article" date="2021" name="Nat. Plants">
        <title>The Taxus genome provides insights into paclitaxel biosynthesis.</title>
        <authorList>
            <person name="Xiong X."/>
            <person name="Gou J."/>
            <person name="Liao Q."/>
            <person name="Li Y."/>
            <person name="Zhou Q."/>
            <person name="Bi G."/>
            <person name="Li C."/>
            <person name="Du R."/>
            <person name="Wang X."/>
            <person name="Sun T."/>
            <person name="Guo L."/>
            <person name="Liang H."/>
            <person name="Lu P."/>
            <person name="Wu Y."/>
            <person name="Zhang Z."/>
            <person name="Ro D.K."/>
            <person name="Shang Y."/>
            <person name="Huang S."/>
            <person name="Yan J."/>
        </authorList>
    </citation>
    <scope>NUCLEOTIDE SEQUENCE [LARGE SCALE GENOMIC DNA]</scope>
    <source>
        <strain evidence="1">Ta-2019</strain>
    </source>
</reference>
<sequence>ADLDKKEEELLEKSKDPKQQELISAQLRRELKQLKIRVREISMKVDMITYAIILKYPDLAPPEKKYGSTLQCLEDLNR</sequence>
<feature type="non-terminal residue" evidence="1">
    <location>
        <position position="1"/>
    </location>
</feature>
<feature type="non-terminal residue" evidence="1">
    <location>
        <position position="78"/>
    </location>
</feature>
<dbReference type="Proteomes" id="UP000824469">
    <property type="component" value="Unassembled WGS sequence"/>
</dbReference>
<comment type="caution">
    <text evidence="1">The sequence shown here is derived from an EMBL/GenBank/DDBJ whole genome shotgun (WGS) entry which is preliminary data.</text>
</comment>
<keyword evidence="2" id="KW-1185">Reference proteome</keyword>
<evidence type="ECO:0000313" key="1">
    <source>
        <dbReference type="EMBL" id="KAH9326925.1"/>
    </source>
</evidence>
<protein>
    <submittedName>
        <fullName evidence="1">Uncharacterized protein</fullName>
    </submittedName>
</protein>
<evidence type="ECO:0000313" key="2">
    <source>
        <dbReference type="Proteomes" id="UP000824469"/>
    </source>
</evidence>